<dbReference type="GO" id="GO:0008270">
    <property type="term" value="F:zinc ion binding"/>
    <property type="evidence" value="ECO:0007669"/>
    <property type="project" value="UniProtKB-KW"/>
</dbReference>
<reference evidence="6" key="1">
    <citation type="journal article" date="2020" name="Stud. Mycol.">
        <title>101 Dothideomycetes genomes: a test case for predicting lifestyles and emergence of pathogens.</title>
        <authorList>
            <person name="Haridas S."/>
            <person name="Albert R."/>
            <person name="Binder M."/>
            <person name="Bloem J."/>
            <person name="Labutti K."/>
            <person name="Salamov A."/>
            <person name="Andreopoulos B."/>
            <person name="Baker S."/>
            <person name="Barry K."/>
            <person name="Bills G."/>
            <person name="Bluhm B."/>
            <person name="Cannon C."/>
            <person name="Castanera R."/>
            <person name="Culley D."/>
            <person name="Daum C."/>
            <person name="Ezra D."/>
            <person name="Gonzalez J."/>
            <person name="Henrissat B."/>
            <person name="Kuo A."/>
            <person name="Liang C."/>
            <person name="Lipzen A."/>
            <person name="Lutzoni F."/>
            <person name="Magnuson J."/>
            <person name="Mondo S."/>
            <person name="Nolan M."/>
            <person name="Ohm R."/>
            <person name="Pangilinan J."/>
            <person name="Park H.-J."/>
            <person name="Ramirez L."/>
            <person name="Alfaro M."/>
            <person name="Sun H."/>
            <person name="Tritt A."/>
            <person name="Yoshinaga Y."/>
            <person name="Zwiers L.-H."/>
            <person name="Turgeon B."/>
            <person name="Goodwin S."/>
            <person name="Spatafora J."/>
            <person name="Crous P."/>
            <person name="Grigoriev I."/>
        </authorList>
    </citation>
    <scope>NUCLEOTIDE SEQUENCE</scope>
    <source>
        <strain evidence="6">CBS 123094</strain>
    </source>
</reference>
<evidence type="ECO:0000313" key="7">
    <source>
        <dbReference type="Proteomes" id="UP000799779"/>
    </source>
</evidence>
<name>A0A6A5X563_9PLEO</name>
<dbReference type="AlphaFoldDB" id="A0A6A5X563"/>
<keyword evidence="3" id="KW-0862">Zinc</keyword>
<sequence length="230" mass="25797">MSDREAPAQQTTFSAAGVAPLDQDAIFANGGSAVGVFAALSSYVRARAFDSADEAALRAREDFWPIVCRSQDITDFARTLLIPVDVENCARYLWLHQSPNAQPNPLVPEPVLMRLWEPILRHIHEEDCHTIHDIGFQIRECLLNDFEEAFPWLIDMTPMPPDSPVLEPVLPLNVDKISEVLECEICLAPVDNPVRVNVCQHIFCRGCLQHWIEDGEGGTRMCPKCRRPLG</sequence>
<evidence type="ECO:0000259" key="5">
    <source>
        <dbReference type="PROSITE" id="PS50089"/>
    </source>
</evidence>
<dbReference type="InterPro" id="IPR001841">
    <property type="entry name" value="Znf_RING"/>
</dbReference>
<dbReference type="InterPro" id="IPR017907">
    <property type="entry name" value="Znf_RING_CS"/>
</dbReference>
<evidence type="ECO:0000256" key="4">
    <source>
        <dbReference type="PROSITE-ProRule" id="PRU00175"/>
    </source>
</evidence>
<dbReference type="Gene3D" id="3.30.40.10">
    <property type="entry name" value="Zinc/RING finger domain, C3HC4 (zinc finger)"/>
    <property type="match status" value="1"/>
</dbReference>
<dbReference type="PROSITE" id="PS00518">
    <property type="entry name" value="ZF_RING_1"/>
    <property type="match status" value="1"/>
</dbReference>
<dbReference type="SMART" id="SM00184">
    <property type="entry name" value="RING"/>
    <property type="match status" value="1"/>
</dbReference>
<proteinExistence type="predicted"/>
<keyword evidence="2 4" id="KW-0863">Zinc-finger</keyword>
<dbReference type="PROSITE" id="PS50089">
    <property type="entry name" value="ZF_RING_2"/>
    <property type="match status" value="1"/>
</dbReference>
<keyword evidence="1" id="KW-0479">Metal-binding</keyword>
<evidence type="ECO:0000256" key="2">
    <source>
        <dbReference type="ARBA" id="ARBA00022771"/>
    </source>
</evidence>
<dbReference type="Pfam" id="PF00097">
    <property type="entry name" value="zf-C3HC4"/>
    <property type="match status" value="1"/>
</dbReference>
<dbReference type="EMBL" id="ML977556">
    <property type="protein sequence ID" value="KAF2008103.1"/>
    <property type="molecule type" value="Genomic_DNA"/>
</dbReference>
<protein>
    <recommendedName>
        <fullName evidence="5">RING-type domain-containing protein</fullName>
    </recommendedName>
</protein>
<evidence type="ECO:0000313" key="6">
    <source>
        <dbReference type="EMBL" id="KAF2008103.1"/>
    </source>
</evidence>
<organism evidence="6 7">
    <name type="scientific">Amniculicola lignicola CBS 123094</name>
    <dbReference type="NCBI Taxonomy" id="1392246"/>
    <lineage>
        <taxon>Eukaryota</taxon>
        <taxon>Fungi</taxon>
        <taxon>Dikarya</taxon>
        <taxon>Ascomycota</taxon>
        <taxon>Pezizomycotina</taxon>
        <taxon>Dothideomycetes</taxon>
        <taxon>Pleosporomycetidae</taxon>
        <taxon>Pleosporales</taxon>
        <taxon>Amniculicolaceae</taxon>
        <taxon>Amniculicola</taxon>
    </lineage>
</organism>
<accession>A0A6A5X563</accession>
<gene>
    <name evidence="6" type="ORF">P154DRAFT_568924</name>
</gene>
<feature type="domain" description="RING-type" evidence="5">
    <location>
        <begin position="183"/>
        <end position="226"/>
    </location>
</feature>
<keyword evidence="7" id="KW-1185">Reference proteome</keyword>
<dbReference type="Proteomes" id="UP000799779">
    <property type="component" value="Unassembled WGS sequence"/>
</dbReference>
<evidence type="ECO:0000256" key="3">
    <source>
        <dbReference type="ARBA" id="ARBA00022833"/>
    </source>
</evidence>
<dbReference type="SUPFAM" id="SSF57850">
    <property type="entry name" value="RING/U-box"/>
    <property type="match status" value="1"/>
</dbReference>
<evidence type="ECO:0000256" key="1">
    <source>
        <dbReference type="ARBA" id="ARBA00022723"/>
    </source>
</evidence>
<dbReference type="InterPro" id="IPR013083">
    <property type="entry name" value="Znf_RING/FYVE/PHD"/>
</dbReference>
<dbReference type="OrthoDB" id="3751080at2759"/>
<dbReference type="InterPro" id="IPR018957">
    <property type="entry name" value="Znf_C3HC4_RING-type"/>
</dbReference>